<dbReference type="GO" id="GO:0015271">
    <property type="term" value="F:outward rectifier potassium channel activity"/>
    <property type="evidence" value="ECO:0007669"/>
    <property type="project" value="TreeGrafter"/>
</dbReference>
<feature type="transmembrane region" description="Helical" evidence="13">
    <location>
        <begin position="291"/>
        <end position="309"/>
    </location>
</feature>
<evidence type="ECO:0000256" key="4">
    <source>
        <dbReference type="ARBA" id="ARBA00022538"/>
    </source>
</evidence>
<dbReference type="InterPro" id="IPR013099">
    <property type="entry name" value="K_chnl_dom"/>
</dbReference>
<evidence type="ECO:0000256" key="13">
    <source>
        <dbReference type="SAM" id="Phobius"/>
    </source>
</evidence>
<proteinExistence type="inferred from homology"/>
<evidence type="ECO:0000256" key="12">
    <source>
        <dbReference type="RuleBase" id="RU003857"/>
    </source>
</evidence>
<comment type="caution">
    <text evidence="15">The sequence shown here is derived from an EMBL/GenBank/DDBJ whole genome shotgun (WGS) entry which is preliminary data.</text>
</comment>
<keyword evidence="5 12" id="KW-0812">Transmembrane</keyword>
<feature type="transmembrane region" description="Helical" evidence="13">
    <location>
        <begin position="259"/>
        <end position="279"/>
    </location>
</feature>
<gene>
    <name evidence="15" type="primary">twk-18</name>
    <name evidence="15" type="ORF">Tcan_09567</name>
</gene>
<keyword evidence="6" id="KW-0631">Potassium channel</keyword>
<feature type="transmembrane region" description="Helical" evidence="13">
    <location>
        <begin position="161"/>
        <end position="182"/>
    </location>
</feature>
<keyword evidence="4" id="KW-0633">Potassium transport</keyword>
<evidence type="ECO:0000256" key="7">
    <source>
        <dbReference type="ARBA" id="ARBA00022958"/>
    </source>
</evidence>
<evidence type="ECO:0000256" key="5">
    <source>
        <dbReference type="ARBA" id="ARBA00022692"/>
    </source>
</evidence>
<evidence type="ECO:0000313" key="15">
    <source>
        <dbReference type="EMBL" id="KHN80489.1"/>
    </source>
</evidence>
<dbReference type="GO" id="GO:0030322">
    <property type="term" value="P:stabilization of membrane potential"/>
    <property type="evidence" value="ECO:0007669"/>
    <property type="project" value="TreeGrafter"/>
</dbReference>
<dbReference type="GO" id="GO:0022841">
    <property type="term" value="F:potassium ion leak channel activity"/>
    <property type="evidence" value="ECO:0007669"/>
    <property type="project" value="TreeGrafter"/>
</dbReference>
<name>A0A0B2VGB0_TOXCA</name>
<evidence type="ECO:0000256" key="10">
    <source>
        <dbReference type="ARBA" id="ARBA00023136"/>
    </source>
</evidence>
<dbReference type="STRING" id="6265.A0A0B2VGB0"/>
<keyword evidence="9 12" id="KW-0406">Ion transport</keyword>
<reference evidence="15 16" key="1">
    <citation type="submission" date="2014-11" db="EMBL/GenBank/DDBJ databases">
        <title>Genetic blueprint of the zoonotic pathogen Toxocara canis.</title>
        <authorList>
            <person name="Zhu X.-Q."/>
            <person name="Korhonen P.K."/>
            <person name="Cai H."/>
            <person name="Young N.D."/>
            <person name="Nejsum P."/>
            <person name="von Samson-Himmelstjerna G."/>
            <person name="Boag P.R."/>
            <person name="Tan P."/>
            <person name="Li Q."/>
            <person name="Min J."/>
            <person name="Yang Y."/>
            <person name="Wang X."/>
            <person name="Fang X."/>
            <person name="Hall R.S."/>
            <person name="Hofmann A."/>
            <person name="Sternberg P.W."/>
            <person name="Jex A.R."/>
            <person name="Gasser R.B."/>
        </authorList>
    </citation>
    <scope>NUCLEOTIDE SEQUENCE [LARGE SCALE GENOMIC DNA]</scope>
    <source>
        <strain evidence="15">PN_DK_2014</strain>
    </source>
</reference>
<organism evidence="15 16">
    <name type="scientific">Toxocara canis</name>
    <name type="common">Canine roundworm</name>
    <dbReference type="NCBI Taxonomy" id="6265"/>
    <lineage>
        <taxon>Eukaryota</taxon>
        <taxon>Metazoa</taxon>
        <taxon>Ecdysozoa</taxon>
        <taxon>Nematoda</taxon>
        <taxon>Chromadorea</taxon>
        <taxon>Rhabditida</taxon>
        <taxon>Spirurina</taxon>
        <taxon>Ascaridomorpha</taxon>
        <taxon>Ascaridoidea</taxon>
        <taxon>Toxocaridae</taxon>
        <taxon>Toxocara</taxon>
    </lineage>
</organism>
<dbReference type="GO" id="GO:0005886">
    <property type="term" value="C:plasma membrane"/>
    <property type="evidence" value="ECO:0007669"/>
    <property type="project" value="TreeGrafter"/>
</dbReference>
<evidence type="ECO:0000256" key="2">
    <source>
        <dbReference type="ARBA" id="ARBA00006666"/>
    </source>
</evidence>
<dbReference type="PRINTS" id="PR01333">
    <property type="entry name" value="2POREKCHANEL"/>
</dbReference>
<keyword evidence="8 13" id="KW-1133">Transmembrane helix</keyword>
<keyword evidence="7" id="KW-0630">Potassium</keyword>
<evidence type="ECO:0000256" key="9">
    <source>
        <dbReference type="ARBA" id="ARBA00023065"/>
    </source>
</evidence>
<dbReference type="InterPro" id="IPR003092">
    <property type="entry name" value="2pore_dom_K_chnl_TASK"/>
</dbReference>
<feature type="domain" description="Potassium channel" evidence="14">
    <location>
        <begin position="156"/>
        <end position="214"/>
    </location>
</feature>
<sequence>MLHKSSRLVREAHQEMQSTFTTGAQSARAIANRVEQTLVRLQRKPPLCFRICTSAYNNYGLKHVVLLLVFMFYTFFGALIFLLIEAPVQSKLRLQWEDKIAANRSDFVQRLMKELFNNSQFLVYIKGGTSAKMRQHMLTSFERYEKQLDIRWTEQKLEWDYWNAVIFAGTVCTTIGYGHIYPYTNAGKVLTMIYALGGIPLVLLLLQDLGKLLTAFMKYPWFQFKRCLRRMLRLFTKQSLAEIARIECEERTNLYVFDVPIPAAVTMVVIWLWICATVFCNLDKHWSLLEAFYFFFISLSTIGLGDLVPSSPHTLISMFGFIVFGLSLVSMVINLIQMKMLKTYDPSNQDERTPLLAASRNDEKPALATLGVIQSFFSNCSVHWVICDNSTNLNSPDDVTRLAGHTEELLMRDLGETNSECDEMSMGLDNESCGIRNDKMIASFTMDNIS</sequence>
<feature type="domain" description="Potassium channel" evidence="14">
    <location>
        <begin position="267"/>
        <end position="340"/>
    </location>
</feature>
<keyword evidence="3 12" id="KW-0813">Transport</keyword>
<keyword evidence="16" id="KW-1185">Reference proteome</keyword>
<dbReference type="SUPFAM" id="SSF81324">
    <property type="entry name" value="Voltage-gated potassium channels"/>
    <property type="match status" value="2"/>
</dbReference>
<dbReference type="OMA" id="FWLIEEP"/>
<dbReference type="PANTHER" id="PTHR11003:SF240">
    <property type="entry name" value="POTASSIUM CHANNEL DOMAIN-CONTAINING PROTEIN"/>
    <property type="match status" value="1"/>
</dbReference>
<feature type="transmembrane region" description="Helical" evidence="13">
    <location>
        <begin position="189"/>
        <end position="207"/>
    </location>
</feature>
<dbReference type="OrthoDB" id="297496at2759"/>
<comment type="subcellular location">
    <subcellularLocation>
        <location evidence="1">Membrane</location>
        <topology evidence="1">Multi-pass membrane protein</topology>
    </subcellularLocation>
</comment>
<comment type="similarity">
    <text evidence="2 12">Belongs to the two pore domain potassium channel (TC 1.A.1.8) family.</text>
</comment>
<dbReference type="Pfam" id="PF07885">
    <property type="entry name" value="Ion_trans_2"/>
    <property type="match status" value="2"/>
</dbReference>
<evidence type="ECO:0000256" key="8">
    <source>
        <dbReference type="ARBA" id="ARBA00022989"/>
    </source>
</evidence>
<dbReference type="EMBL" id="JPKZ01001740">
    <property type="protein sequence ID" value="KHN80489.1"/>
    <property type="molecule type" value="Genomic_DNA"/>
</dbReference>
<dbReference type="InterPro" id="IPR003280">
    <property type="entry name" value="2pore_dom_K_chnl"/>
</dbReference>
<protein>
    <submittedName>
        <fullName evidence="15">TWiK family of potassium channels protein 18</fullName>
    </submittedName>
</protein>
<evidence type="ECO:0000256" key="11">
    <source>
        <dbReference type="ARBA" id="ARBA00023303"/>
    </source>
</evidence>
<keyword evidence="11 12" id="KW-0407">Ion channel</keyword>
<keyword evidence="10 13" id="KW-0472">Membrane</keyword>
<evidence type="ECO:0000256" key="3">
    <source>
        <dbReference type="ARBA" id="ARBA00022448"/>
    </source>
</evidence>
<accession>A0A0B2VGB0</accession>
<evidence type="ECO:0000313" key="16">
    <source>
        <dbReference type="Proteomes" id="UP000031036"/>
    </source>
</evidence>
<dbReference type="Proteomes" id="UP000031036">
    <property type="component" value="Unassembled WGS sequence"/>
</dbReference>
<evidence type="ECO:0000259" key="14">
    <source>
        <dbReference type="Pfam" id="PF07885"/>
    </source>
</evidence>
<feature type="transmembrane region" description="Helical" evidence="13">
    <location>
        <begin position="64"/>
        <end position="84"/>
    </location>
</feature>
<dbReference type="AlphaFoldDB" id="A0A0B2VGB0"/>
<feature type="transmembrane region" description="Helical" evidence="13">
    <location>
        <begin position="315"/>
        <end position="336"/>
    </location>
</feature>
<dbReference type="PRINTS" id="PR01095">
    <property type="entry name" value="TASKCHANNEL"/>
</dbReference>
<evidence type="ECO:0000256" key="1">
    <source>
        <dbReference type="ARBA" id="ARBA00004141"/>
    </source>
</evidence>
<dbReference type="Gene3D" id="1.10.287.70">
    <property type="match status" value="1"/>
</dbReference>
<evidence type="ECO:0000256" key="6">
    <source>
        <dbReference type="ARBA" id="ARBA00022826"/>
    </source>
</evidence>
<dbReference type="PANTHER" id="PTHR11003">
    <property type="entry name" value="POTASSIUM CHANNEL, SUBFAMILY K"/>
    <property type="match status" value="1"/>
</dbReference>